<accession>A0A5D2MIS9</accession>
<protein>
    <submittedName>
        <fullName evidence="1">Uncharacterized protein</fullName>
    </submittedName>
</protein>
<evidence type="ECO:0000313" key="1">
    <source>
        <dbReference type="EMBL" id="TYH91421.1"/>
    </source>
</evidence>
<gene>
    <name evidence="1" type="ORF">ES332_A13G114500v1</name>
</gene>
<dbReference type="EMBL" id="CM017622">
    <property type="protein sequence ID" value="TYH91421.1"/>
    <property type="molecule type" value="Genomic_DNA"/>
</dbReference>
<name>A0A5D2MIS9_GOSTO</name>
<proteinExistence type="predicted"/>
<dbReference type="AlphaFoldDB" id="A0A5D2MIS9"/>
<organism evidence="1 2">
    <name type="scientific">Gossypium tomentosum</name>
    <name type="common">Hawaiian cotton</name>
    <name type="synonym">Gossypium sandvicense</name>
    <dbReference type="NCBI Taxonomy" id="34277"/>
    <lineage>
        <taxon>Eukaryota</taxon>
        <taxon>Viridiplantae</taxon>
        <taxon>Streptophyta</taxon>
        <taxon>Embryophyta</taxon>
        <taxon>Tracheophyta</taxon>
        <taxon>Spermatophyta</taxon>
        <taxon>Magnoliopsida</taxon>
        <taxon>eudicotyledons</taxon>
        <taxon>Gunneridae</taxon>
        <taxon>Pentapetalae</taxon>
        <taxon>rosids</taxon>
        <taxon>malvids</taxon>
        <taxon>Malvales</taxon>
        <taxon>Malvaceae</taxon>
        <taxon>Malvoideae</taxon>
        <taxon>Gossypium</taxon>
    </lineage>
</organism>
<sequence length="104" mass="11198">MLNILQFIAMSSLTEASSMRNASLSSTFSNRPAIGPQIFLISSLEINVPSMILTSDFITHSWNKSGLSVGFTASNGPSLAVLIKTSMPPNNLSDRRPSCSNSYK</sequence>
<keyword evidence="2" id="KW-1185">Reference proteome</keyword>
<evidence type="ECO:0000313" key="2">
    <source>
        <dbReference type="Proteomes" id="UP000322667"/>
    </source>
</evidence>
<reference evidence="1 2" key="1">
    <citation type="submission" date="2019-07" db="EMBL/GenBank/DDBJ databases">
        <title>WGS assembly of Gossypium tomentosum.</title>
        <authorList>
            <person name="Chen Z.J."/>
            <person name="Sreedasyam A."/>
            <person name="Ando A."/>
            <person name="Song Q."/>
            <person name="De L."/>
            <person name="Hulse-Kemp A."/>
            <person name="Ding M."/>
            <person name="Ye W."/>
            <person name="Kirkbride R."/>
            <person name="Jenkins J."/>
            <person name="Plott C."/>
            <person name="Lovell J."/>
            <person name="Lin Y.-M."/>
            <person name="Vaughn R."/>
            <person name="Liu B."/>
            <person name="Li W."/>
            <person name="Simpson S."/>
            <person name="Scheffler B."/>
            <person name="Saski C."/>
            <person name="Grover C."/>
            <person name="Hu G."/>
            <person name="Conover J."/>
            <person name="Carlson J."/>
            <person name="Shu S."/>
            <person name="Boston L."/>
            <person name="Williams M."/>
            <person name="Peterson D."/>
            <person name="Mcgee K."/>
            <person name="Jones D."/>
            <person name="Wendel J."/>
            <person name="Stelly D."/>
            <person name="Grimwood J."/>
            <person name="Schmutz J."/>
        </authorList>
    </citation>
    <scope>NUCLEOTIDE SEQUENCE [LARGE SCALE GENOMIC DNA]</scope>
    <source>
        <strain evidence="1">7179.01</strain>
    </source>
</reference>
<dbReference type="Proteomes" id="UP000322667">
    <property type="component" value="Chromosome A13"/>
</dbReference>